<evidence type="ECO:0000313" key="8">
    <source>
        <dbReference type="Proteomes" id="UP000447833"/>
    </source>
</evidence>
<accession>A0A845F472</accession>
<dbReference type="PANTHER" id="PTHR47737:SF1">
    <property type="entry name" value="GLYCINE BETAINE_PROLINE BETAINE TRANSPORT SYSTEM PERMEASE PROTEIN PROW"/>
    <property type="match status" value="1"/>
</dbReference>
<dbReference type="SUPFAM" id="SSF53850">
    <property type="entry name" value="Periplasmic binding protein-like II"/>
    <property type="match status" value="2"/>
</dbReference>
<organism evidence="7 8">
    <name type="scientific">Guptibacillus hwajinpoensis</name>
    <dbReference type="NCBI Taxonomy" id="208199"/>
    <lineage>
        <taxon>Bacteria</taxon>
        <taxon>Bacillati</taxon>
        <taxon>Bacillota</taxon>
        <taxon>Bacilli</taxon>
        <taxon>Bacillales</taxon>
        <taxon>Guptibacillaceae</taxon>
        <taxon>Guptibacillus</taxon>
    </lineage>
</organism>
<evidence type="ECO:0000256" key="5">
    <source>
        <dbReference type="SAM" id="SignalP"/>
    </source>
</evidence>
<name>A0A845F472_9BACL</name>
<sequence length="307" mass="33192">MFNFKKGLTGLALFLSLTLILAACGGNNGGDSSEGSSEGGANVGEEVDYEIVGIEPGAGIMKATTSALEEYDSLKGWELIESSSAAMAAELGKAIEDEEPIIVTGWTPHWMFAKYDLKYLEDPNGLYGEEENIETFARKGLKEDQPSAHTILDQFNWTPEDMSSVMVEIQEGAKPEEAAQNWVNEHTDMVEEWTNGADEVDGEEISLAYVAWDSEIASTNVVAKVLESMGYKVELTQLDAASMFIAVSEGDADAMVAGWLPITHADLLDEYGDNMDRLGPNLEGAKTGLVVPSYVEADSIEDLKPAE</sequence>
<protein>
    <submittedName>
        <fullName evidence="7">Glycine/betaine ABC transporter</fullName>
    </submittedName>
</protein>
<keyword evidence="2" id="KW-0813">Transport</keyword>
<dbReference type="GO" id="GO:0015226">
    <property type="term" value="F:carnitine transmembrane transporter activity"/>
    <property type="evidence" value="ECO:0007669"/>
    <property type="project" value="TreeGrafter"/>
</dbReference>
<dbReference type="Gene3D" id="3.10.105.10">
    <property type="entry name" value="Dipeptide-binding Protein, Domain 3"/>
    <property type="match status" value="1"/>
</dbReference>
<dbReference type="GO" id="GO:0005275">
    <property type="term" value="F:amine transmembrane transporter activity"/>
    <property type="evidence" value="ECO:0007669"/>
    <property type="project" value="TreeGrafter"/>
</dbReference>
<feature type="domain" description="ABC-type glycine betaine transport system substrate-binding" evidence="6">
    <location>
        <begin position="43"/>
        <end position="185"/>
    </location>
</feature>
<dbReference type="GO" id="GO:0043190">
    <property type="term" value="C:ATP-binding cassette (ABC) transporter complex"/>
    <property type="evidence" value="ECO:0007669"/>
    <property type="project" value="InterPro"/>
</dbReference>
<keyword evidence="4" id="KW-0472">Membrane</keyword>
<dbReference type="Gene3D" id="3.40.190.100">
    <property type="entry name" value="Glycine betaine-binding periplasmic protein, domain 2"/>
    <property type="match status" value="1"/>
</dbReference>
<dbReference type="AlphaFoldDB" id="A0A845F472"/>
<gene>
    <name evidence="7" type="ORF">GLW07_20535</name>
</gene>
<dbReference type="Pfam" id="PF04069">
    <property type="entry name" value="OpuAC"/>
    <property type="match status" value="2"/>
</dbReference>
<keyword evidence="5" id="KW-0732">Signal</keyword>
<evidence type="ECO:0000256" key="3">
    <source>
        <dbReference type="ARBA" id="ARBA00022475"/>
    </source>
</evidence>
<keyword evidence="3" id="KW-1003">Cell membrane</keyword>
<dbReference type="PROSITE" id="PS51257">
    <property type="entry name" value="PROKAR_LIPOPROTEIN"/>
    <property type="match status" value="1"/>
</dbReference>
<evidence type="ECO:0000256" key="1">
    <source>
        <dbReference type="ARBA" id="ARBA00004236"/>
    </source>
</evidence>
<feature type="signal peptide" evidence="5">
    <location>
        <begin position="1"/>
        <end position="22"/>
    </location>
</feature>
<dbReference type="EMBL" id="WMEY01000010">
    <property type="protein sequence ID" value="MYL65753.1"/>
    <property type="molecule type" value="Genomic_DNA"/>
</dbReference>
<proteinExistence type="predicted"/>
<dbReference type="InterPro" id="IPR007210">
    <property type="entry name" value="ABC_Gly_betaine_transp_sub-bd"/>
</dbReference>
<feature type="domain" description="ABC-type glycine betaine transport system substrate-binding" evidence="6">
    <location>
        <begin position="204"/>
        <end position="304"/>
    </location>
</feature>
<comment type="subcellular location">
    <subcellularLocation>
        <location evidence="1">Cell membrane</location>
    </subcellularLocation>
</comment>
<dbReference type="PANTHER" id="PTHR47737">
    <property type="entry name" value="GLYCINE BETAINE/PROLINE BETAINE TRANSPORT SYSTEM PERMEASE PROTEIN PROW"/>
    <property type="match status" value="1"/>
</dbReference>
<evidence type="ECO:0000313" key="7">
    <source>
        <dbReference type="EMBL" id="MYL65753.1"/>
    </source>
</evidence>
<dbReference type="Proteomes" id="UP000447833">
    <property type="component" value="Unassembled WGS sequence"/>
</dbReference>
<dbReference type="GO" id="GO:0031460">
    <property type="term" value="P:glycine betaine transport"/>
    <property type="evidence" value="ECO:0007669"/>
    <property type="project" value="TreeGrafter"/>
</dbReference>
<dbReference type="GO" id="GO:0015871">
    <property type="term" value="P:choline transport"/>
    <property type="evidence" value="ECO:0007669"/>
    <property type="project" value="TreeGrafter"/>
</dbReference>
<comment type="caution">
    <text evidence="7">The sequence shown here is derived from an EMBL/GenBank/DDBJ whole genome shotgun (WGS) entry which is preliminary data.</text>
</comment>
<feature type="chain" id="PRO_5033025353" evidence="5">
    <location>
        <begin position="23"/>
        <end position="307"/>
    </location>
</feature>
<dbReference type="RefSeq" id="WP_160921388.1">
    <property type="nucleotide sequence ID" value="NZ_WMEY01000010.1"/>
</dbReference>
<evidence type="ECO:0000259" key="6">
    <source>
        <dbReference type="Pfam" id="PF04069"/>
    </source>
</evidence>
<evidence type="ECO:0000256" key="4">
    <source>
        <dbReference type="ARBA" id="ARBA00023136"/>
    </source>
</evidence>
<evidence type="ECO:0000256" key="2">
    <source>
        <dbReference type="ARBA" id="ARBA00022448"/>
    </source>
</evidence>
<reference evidence="7 8" key="1">
    <citation type="submission" date="2019-11" db="EMBL/GenBank/DDBJ databases">
        <title>Genome sequences of 17 halophilic strains isolated from different environments.</title>
        <authorList>
            <person name="Furrow R.E."/>
        </authorList>
    </citation>
    <scope>NUCLEOTIDE SEQUENCE [LARGE SCALE GENOMIC DNA]</scope>
    <source>
        <strain evidence="7 8">22506_14_FS</strain>
    </source>
</reference>